<proteinExistence type="predicted"/>
<protein>
    <submittedName>
        <fullName evidence="1">Uncharacterized protein</fullName>
    </submittedName>
</protein>
<dbReference type="EMBL" id="JAKUCV010005395">
    <property type="protein sequence ID" value="KAJ4831348.1"/>
    <property type="molecule type" value="Genomic_DNA"/>
</dbReference>
<dbReference type="AlphaFoldDB" id="A0A9Q0FH28"/>
<comment type="caution">
    <text evidence="1">The sequence shown here is derived from an EMBL/GenBank/DDBJ whole genome shotgun (WGS) entry which is preliminary data.</text>
</comment>
<sequence length="163" mass="18328">MADEMAYGSIDHQGRNQLGKEGFGFDNCNPERKDGAAAASDDIRFVTLSHLSNGVARDYTTLKRTVGNQVYGNDDDEWCCMRVLMLDEVNGEWVDPPRDDDGMRERLLVVTEKSSFSIVAKDFREYMGAWVVYSLCSETPNWVRKSLGQKGGGRSRGRRNPAH</sequence>
<accession>A0A9Q0FH28</accession>
<evidence type="ECO:0000313" key="1">
    <source>
        <dbReference type="EMBL" id="KAJ4831348.1"/>
    </source>
</evidence>
<keyword evidence="2" id="KW-1185">Reference proteome</keyword>
<reference evidence="1" key="2">
    <citation type="journal article" date="2023" name="Plants (Basel)">
        <title>Annotation of the Turnera subulata (Passifloraceae) Draft Genome Reveals the S-Locus Evolved after the Divergence of Turneroideae from Passifloroideae in a Stepwise Manner.</title>
        <authorList>
            <person name="Henning P.M."/>
            <person name="Roalson E.H."/>
            <person name="Mir W."/>
            <person name="McCubbin A.G."/>
            <person name="Shore J.S."/>
        </authorList>
    </citation>
    <scope>NUCLEOTIDE SEQUENCE</scope>
    <source>
        <strain evidence="1">F60SS</strain>
    </source>
</reference>
<evidence type="ECO:0000313" key="2">
    <source>
        <dbReference type="Proteomes" id="UP001141552"/>
    </source>
</evidence>
<reference evidence="1" key="1">
    <citation type="submission" date="2022-02" db="EMBL/GenBank/DDBJ databases">
        <authorList>
            <person name="Henning P.M."/>
            <person name="McCubbin A.G."/>
            <person name="Shore J.S."/>
        </authorList>
    </citation>
    <scope>NUCLEOTIDE SEQUENCE</scope>
    <source>
        <strain evidence="1">F60SS</strain>
        <tissue evidence="1">Leaves</tissue>
    </source>
</reference>
<gene>
    <name evidence="1" type="ORF">Tsubulata_048277</name>
</gene>
<organism evidence="1 2">
    <name type="scientific">Turnera subulata</name>
    <dbReference type="NCBI Taxonomy" id="218843"/>
    <lineage>
        <taxon>Eukaryota</taxon>
        <taxon>Viridiplantae</taxon>
        <taxon>Streptophyta</taxon>
        <taxon>Embryophyta</taxon>
        <taxon>Tracheophyta</taxon>
        <taxon>Spermatophyta</taxon>
        <taxon>Magnoliopsida</taxon>
        <taxon>eudicotyledons</taxon>
        <taxon>Gunneridae</taxon>
        <taxon>Pentapetalae</taxon>
        <taxon>rosids</taxon>
        <taxon>fabids</taxon>
        <taxon>Malpighiales</taxon>
        <taxon>Passifloraceae</taxon>
        <taxon>Turnera</taxon>
    </lineage>
</organism>
<name>A0A9Q0FH28_9ROSI</name>
<dbReference type="Proteomes" id="UP001141552">
    <property type="component" value="Unassembled WGS sequence"/>
</dbReference>